<dbReference type="SUPFAM" id="SSF64438">
    <property type="entry name" value="CNF1/YfiH-like putative cysteine hydrolases"/>
    <property type="match status" value="1"/>
</dbReference>
<comment type="catalytic activity">
    <reaction evidence="1">
        <text>inosine + phosphate = alpha-D-ribose 1-phosphate + hypoxanthine</text>
        <dbReference type="Rhea" id="RHEA:27646"/>
        <dbReference type="ChEBI" id="CHEBI:17368"/>
        <dbReference type="ChEBI" id="CHEBI:17596"/>
        <dbReference type="ChEBI" id="CHEBI:43474"/>
        <dbReference type="ChEBI" id="CHEBI:57720"/>
        <dbReference type="EC" id="2.4.2.1"/>
    </reaction>
    <physiologicalReaction direction="left-to-right" evidence="1">
        <dbReference type="Rhea" id="RHEA:27647"/>
    </physiologicalReaction>
</comment>
<dbReference type="GO" id="GO:0016787">
    <property type="term" value="F:hydrolase activity"/>
    <property type="evidence" value="ECO:0007669"/>
    <property type="project" value="UniProtKB-KW"/>
</dbReference>
<dbReference type="Gene3D" id="3.60.140.10">
    <property type="entry name" value="CNF1/YfiH-like putative cysteine hydrolases"/>
    <property type="match status" value="1"/>
</dbReference>
<comment type="catalytic activity">
    <reaction evidence="8">
        <text>adenosine + phosphate = alpha-D-ribose 1-phosphate + adenine</text>
        <dbReference type="Rhea" id="RHEA:27642"/>
        <dbReference type="ChEBI" id="CHEBI:16335"/>
        <dbReference type="ChEBI" id="CHEBI:16708"/>
        <dbReference type="ChEBI" id="CHEBI:43474"/>
        <dbReference type="ChEBI" id="CHEBI:57720"/>
        <dbReference type="EC" id="2.4.2.1"/>
    </reaction>
    <physiologicalReaction direction="left-to-right" evidence="8">
        <dbReference type="Rhea" id="RHEA:27643"/>
    </physiologicalReaction>
</comment>
<evidence type="ECO:0000313" key="11">
    <source>
        <dbReference type="EMBL" id="BBB15673.1"/>
    </source>
</evidence>
<keyword evidence="5" id="KW-0378">Hydrolase</keyword>
<dbReference type="GO" id="GO:0017061">
    <property type="term" value="F:S-methyl-5-thioadenosine phosphorylase activity"/>
    <property type="evidence" value="ECO:0007669"/>
    <property type="project" value="UniProtKB-EC"/>
</dbReference>
<dbReference type="GO" id="GO:0005507">
    <property type="term" value="F:copper ion binding"/>
    <property type="evidence" value="ECO:0007669"/>
    <property type="project" value="TreeGrafter"/>
</dbReference>
<reference evidence="11 12" key="1">
    <citation type="submission" date="2017-03" db="EMBL/GenBank/DDBJ databases">
        <title>The genome sequence of Candidatus Rickettsiella viridis.</title>
        <authorList>
            <person name="Nikoh N."/>
            <person name="Tsuchida T."/>
            <person name="Yamaguchi K."/>
            <person name="Maeda T."/>
            <person name="Shigenobu S."/>
            <person name="Fukatsu T."/>
        </authorList>
    </citation>
    <scope>NUCLEOTIDE SEQUENCE [LARGE SCALE GENOMIC DNA]</scope>
    <source>
        <strain evidence="11 12">Ap-RA04</strain>
    </source>
</reference>
<keyword evidence="6" id="KW-0862">Zinc</keyword>
<dbReference type="InterPro" id="IPR003730">
    <property type="entry name" value="Cu_polyphenol_OxRdtase"/>
</dbReference>
<organism evidence="11 12">
    <name type="scientific">Candidatus Rickettsiella viridis</name>
    <dbReference type="NCBI Taxonomy" id="676208"/>
    <lineage>
        <taxon>Bacteria</taxon>
        <taxon>Pseudomonadati</taxon>
        <taxon>Pseudomonadota</taxon>
        <taxon>Gammaproteobacteria</taxon>
        <taxon>Legionellales</taxon>
        <taxon>Coxiellaceae</taxon>
        <taxon>Rickettsiella</taxon>
    </lineage>
</organism>
<evidence type="ECO:0000256" key="9">
    <source>
        <dbReference type="ARBA" id="ARBA00049893"/>
    </source>
</evidence>
<evidence type="ECO:0000256" key="1">
    <source>
        <dbReference type="ARBA" id="ARBA00000553"/>
    </source>
</evidence>
<proteinExistence type="inferred from homology"/>
<dbReference type="CDD" id="cd16833">
    <property type="entry name" value="YfiH"/>
    <property type="match status" value="1"/>
</dbReference>
<keyword evidence="3" id="KW-0808">Transferase</keyword>
<evidence type="ECO:0000313" key="12">
    <source>
        <dbReference type="Proteomes" id="UP000282483"/>
    </source>
</evidence>
<evidence type="ECO:0000256" key="5">
    <source>
        <dbReference type="ARBA" id="ARBA00022801"/>
    </source>
</evidence>
<evidence type="ECO:0000256" key="3">
    <source>
        <dbReference type="ARBA" id="ARBA00022679"/>
    </source>
</evidence>
<comment type="similarity">
    <text evidence="2 10">Belongs to the purine nucleoside phosphorylase YfiH/LACC1 family.</text>
</comment>
<evidence type="ECO:0000256" key="10">
    <source>
        <dbReference type="RuleBase" id="RU361274"/>
    </source>
</evidence>
<dbReference type="InterPro" id="IPR011324">
    <property type="entry name" value="Cytotoxic_necrot_fac-like_cat"/>
</dbReference>
<evidence type="ECO:0000256" key="8">
    <source>
        <dbReference type="ARBA" id="ARBA00048968"/>
    </source>
</evidence>
<dbReference type="NCBIfam" id="TIGR00726">
    <property type="entry name" value="peptidoglycan editing factor PgeF"/>
    <property type="match status" value="1"/>
</dbReference>
<evidence type="ECO:0000256" key="7">
    <source>
        <dbReference type="ARBA" id="ARBA00047989"/>
    </source>
</evidence>
<evidence type="ECO:0000256" key="6">
    <source>
        <dbReference type="ARBA" id="ARBA00022833"/>
    </source>
</evidence>
<keyword evidence="4" id="KW-0479">Metal-binding</keyword>
<name>A0A2Z5UXA0_9COXI</name>
<dbReference type="Proteomes" id="UP000282483">
    <property type="component" value="Chromosome"/>
</dbReference>
<keyword evidence="12" id="KW-1185">Reference proteome</keyword>
<comment type="catalytic activity">
    <reaction evidence="7">
        <text>adenosine + H2O + H(+) = inosine + NH4(+)</text>
        <dbReference type="Rhea" id="RHEA:24408"/>
        <dbReference type="ChEBI" id="CHEBI:15377"/>
        <dbReference type="ChEBI" id="CHEBI:15378"/>
        <dbReference type="ChEBI" id="CHEBI:16335"/>
        <dbReference type="ChEBI" id="CHEBI:17596"/>
        <dbReference type="ChEBI" id="CHEBI:28938"/>
        <dbReference type="EC" id="3.5.4.4"/>
    </reaction>
    <physiologicalReaction direction="left-to-right" evidence="7">
        <dbReference type="Rhea" id="RHEA:24409"/>
    </physiologicalReaction>
</comment>
<dbReference type="PANTHER" id="PTHR30616">
    <property type="entry name" value="UNCHARACTERIZED PROTEIN YFIH"/>
    <property type="match status" value="1"/>
</dbReference>
<evidence type="ECO:0000256" key="2">
    <source>
        <dbReference type="ARBA" id="ARBA00007353"/>
    </source>
</evidence>
<dbReference type="Pfam" id="PF02578">
    <property type="entry name" value="Cu-oxidase_4"/>
    <property type="match status" value="1"/>
</dbReference>
<comment type="catalytic activity">
    <reaction evidence="9">
        <text>S-methyl-5'-thioadenosine + phosphate = 5-(methylsulfanyl)-alpha-D-ribose 1-phosphate + adenine</text>
        <dbReference type="Rhea" id="RHEA:11852"/>
        <dbReference type="ChEBI" id="CHEBI:16708"/>
        <dbReference type="ChEBI" id="CHEBI:17509"/>
        <dbReference type="ChEBI" id="CHEBI:43474"/>
        <dbReference type="ChEBI" id="CHEBI:58533"/>
        <dbReference type="EC" id="2.4.2.28"/>
    </reaction>
    <physiologicalReaction direction="left-to-right" evidence="9">
        <dbReference type="Rhea" id="RHEA:11853"/>
    </physiologicalReaction>
</comment>
<dbReference type="KEGG" id="rvi:RVIR1_12130"/>
<dbReference type="PANTHER" id="PTHR30616:SF2">
    <property type="entry name" value="PURINE NUCLEOSIDE PHOSPHORYLASE LACC1"/>
    <property type="match status" value="1"/>
</dbReference>
<sequence length="243" mass="26687">MLDFIIPDWPAPPWIKAATTTRQGGFSAAPFDSLNLGQTVGDDLDCVLKNQALLKESLGLSKDPLWLKQTHGTKVISANHTADRSADAVVANEPQSVCAVLTADCLPLLVCSKTRHCVAAIHAGWKGLVAGVIENSIKALACPAEDLLVWLGPAIGPRAFVVGEDVFWQFVKKRPEFKVAFEKIGNKQWLANLYQLARLHLNKLGIGAIYGGQHCTYTNKTQFFSFRRDKLTGRQASLIWIHQ</sequence>
<dbReference type="AlphaFoldDB" id="A0A2Z5UXA0"/>
<accession>A0A2Z5UXA0</accession>
<dbReference type="OrthoDB" id="4279at2"/>
<dbReference type="RefSeq" id="WP_126323219.1">
    <property type="nucleotide sequence ID" value="NZ_AP018005.1"/>
</dbReference>
<gene>
    <name evidence="11" type="primary">yfhQ</name>
    <name evidence="11" type="ORF">RVIR1_12130</name>
</gene>
<evidence type="ECO:0000256" key="4">
    <source>
        <dbReference type="ARBA" id="ARBA00022723"/>
    </source>
</evidence>
<protein>
    <recommendedName>
        <fullName evidence="10">Purine nucleoside phosphorylase</fullName>
    </recommendedName>
</protein>
<dbReference type="EMBL" id="AP018005">
    <property type="protein sequence ID" value="BBB15673.1"/>
    <property type="molecule type" value="Genomic_DNA"/>
</dbReference>
<dbReference type="InterPro" id="IPR038371">
    <property type="entry name" value="Cu_polyphenol_OxRdtase_sf"/>
</dbReference>